<keyword evidence="3" id="KW-1185">Reference proteome</keyword>
<dbReference type="OrthoDB" id="5573190at2"/>
<keyword evidence="1" id="KW-0812">Transmembrane</keyword>
<feature type="transmembrane region" description="Helical" evidence="1">
    <location>
        <begin position="126"/>
        <end position="147"/>
    </location>
</feature>
<reference evidence="3" key="1">
    <citation type="submission" date="2015-03" db="EMBL/GenBank/DDBJ databases">
        <title>Draft genome sequence of a novel methanotroph (Sn10-6) isolated from flooded ricefield rhizosphere in India.</title>
        <authorList>
            <person name="Pandit P.S."/>
            <person name="Pore S.D."/>
            <person name="Arora P."/>
            <person name="Kapse N.G."/>
            <person name="Dhakephalkar P.K."/>
            <person name="Rahalkar M.C."/>
        </authorList>
    </citation>
    <scope>NUCLEOTIDE SEQUENCE [LARGE SCALE GENOMIC DNA]</scope>
    <source>
        <strain evidence="3">Sn10-6</strain>
    </source>
</reference>
<feature type="transmembrane region" description="Helical" evidence="1">
    <location>
        <begin position="56"/>
        <end position="73"/>
    </location>
</feature>
<evidence type="ECO:0000256" key="1">
    <source>
        <dbReference type="SAM" id="Phobius"/>
    </source>
</evidence>
<dbReference type="AlphaFoldDB" id="A0A0F3IG82"/>
<dbReference type="RefSeq" id="WP_045779914.1">
    <property type="nucleotide sequence ID" value="NZ_LAJX01000169.1"/>
</dbReference>
<evidence type="ECO:0000313" key="3">
    <source>
        <dbReference type="Proteomes" id="UP000033684"/>
    </source>
</evidence>
<proteinExistence type="predicted"/>
<accession>A0A0F3IG82</accession>
<keyword evidence="1" id="KW-0472">Membrane</keyword>
<dbReference type="Proteomes" id="UP000033684">
    <property type="component" value="Unassembled WGS sequence"/>
</dbReference>
<name>A0A0F3IG82_9GAMM</name>
<comment type="caution">
    <text evidence="2">The sequence shown here is derived from an EMBL/GenBank/DDBJ whole genome shotgun (WGS) entry which is preliminary data.</text>
</comment>
<keyword evidence="1" id="KW-1133">Transmembrane helix</keyword>
<organism evidence="2 3">
    <name type="scientific">Methylocucumis oryzae</name>
    <dbReference type="NCBI Taxonomy" id="1632867"/>
    <lineage>
        <taxon>Bacteria</taxon>
        <taxon>Pseudomonadati</taxon>
        <taxon>Pseudomonadota</taxon>
        <taxon>Gammaproteobacteria</taxon>
        <taxon>Methylococcales</taxon>
        <taxon>Methylococcaceae</taxon>
        <taxon>Methylocucumis</taxon>
    </lineage>
</organism>
<evidence type="ECO:0000313" key="2">
    <source>
        <dbReference type="EMBL" id="KJV05810.1"/>
    </source>
</evidence>
<sequence>MPITETYISAHDSDALAKLVKAVDRDVERGEDILMLGFATVMLSSTLAPIAPPSVLLPGVALVFTLSSVCAHFNSRTIEKKLCASLPLLSAKDRLKLSPIIKVFKEHPMPVLADAFNFFKNPKRTLYSVLGGLLINPFWMPILYMMFMHISEEQNLIKLNHAVCAVELAHLPQERPDQYSD</sequence>
<gene>
    <name evidence="2" type="ORF">VZ94_15450</name>
</gene>
<protein>
    <submittedName>
        <fullName evidence="2">Uncharacterized protein</fullName>
    </submittedName>
</protein>
<dbReference type="EMBL" id="LAJX01000169">
    <property type="protein sequence ID" value="KJV05810.1"/>
    <property type="molecule type" value="Genomic_DNA"/>
</dbReference>
<reference evidence="2 3" key="2">
    <citation type="journal article" date="2016" name="Microb. Ecol.">
        <title>Genome Characteristics of a Novel Type I Methanotroph (Sn10-6) Isolated from a Flooded Indian Rice Field.</title>
        <authorList>
            <person name="Rahalkar M.C."/>
            <person name="Pandit P.S."/>
            <person name="Dhakephalkar P.K."/>
            <person name="Pore S."/>
            <person name="Arora P."/>
            <person name="Kapse N."/>
        </authorList>
    </citation>
    <scope>NUCLEOTIDE SEQUENCE [LARGE SCALE GENOMIC DNA]</scope>
    <source>
        <strain evidence="2 3">Sn10-6</strain>
    </source>
</reference>
<dbReference type="PATRIC" id="fig|1632867.3.peg.1716"/>